<dbReference type="eggNOG" id="ENOG502T0XN">
    <property type="taxonomic scope" value="Eukaryota"/>
</dbReference>
<reference evidence="2" key="1">
    <citation type="journal article" date="2011" name="Science">
        <title>The plant cell wall-decomposing machinery underlies the functional diversity of forest fungi.</title>
        <authorList>
            <person name="Eastwood D.C."/>
            <person name="Floudas D."/>
            <person name="Binder M."/>
            <person name="Majcherczyk A."/>
            <person name="Schneider P."/>
            <person name="Aerts A."/>
            <person name="Asiegbu F.O."/>
            <person name="Baker S.E."/>
            <person name="Barry K."/>
            <person name="Bendiksby M."/>
            <person name="Blumentritt M."/>
            <person name="Coutinho P.M."/>
            <person name="Cullen D."/>
            <person name="de Vries R.P."/>
            <person name="Gathman A."/>
            <person name="Goodell B."/>
            <person name="Henrissat B."/>
            <person name="Ihrmark K."/>
            <person name="Kauserud H."/>
            <person name="Kohler A."/>
            <person name="LaButti K."/>
            <person name="Lapidus A."/>
            <person name="Lavin J.L."/>
            <person name="Lee Y.-H."/>
            <person name="Lindquist E."/>
            <person name="Lilly W."/>
            <person name="Lucas S."/>
            <person name="Morin E."/>
            <person name="Murat C."/>
            <person name="Oguiza J.A."/>
            <person name="Park J."/>
            <person name="Pisabarro A.G."/>
            <person name="Riley R."/>
            <person name="Rosling A."/>
            <person name="Salamov A."/>
            <person name="Schmidt O."/>
            <person name="Schmutz J."/>
            <person name="Skrede I."/>
            <person name="Stenlid J."/>
            <person name="Wiebenga A."/>
            <person name="Xie X."/>
            <person name="Kuees U."/>
            <person name="Hibbett D.S."/>
            <person name="Hoffmeister D."/>
            <person name="Hoegberg N."/>
            <person name="Martin F."/>
            <person name="Grigoriev I.V."/>
            <person name="Watkinson S.C."/>
        </authorList>
    </citation>
    <scope>NUCLEOTIDE SEQUENCE [LARGE SCALE GENOMIC DNA]</scope>
    <source>
        <strain evidence="2">strain S7.3</strain>
    </source>
</reference>
<dbReference type="InParanoid" id="F8PXH1"/>
<gene>
    <name evidence="1" type="ORF">SERLA73DRAFT_160836</name>
</gene>
<organism evidence="2">
    <name type="scientific">Serpula lacrymans var. lacrymans (strain S7.3)</name>
    <name type="common">Dry rot fungus</name>
    <dbReference type="NCBI Taxonomy" id="936435"/>
    <lineage>
        <taxon>Eukaryota</taxon>
        <taxon>Fungi</taxon>
        <taxon>Dikarya</taxon>
        <taxon>Basidiomycota</taxon>
        <taxon>Agaricomycotina</taxon>
        <taxon>Agaricomycetes</taxon>
        <taxon>Agaricomycetidae</taxon>
        <taxon>Boletales</taxon>
        <taxon>Coniophorineae</taxon>
        <taxon>Serpulaceae</taxon>
        <taxon>Serpula</taxon>
    </lineage>
</organism>
<protein>
    <submittedName>
        <fullName evidence="1">Uncharacterized protein</fullName>
    </submittedName>
</protein>
<evidence type="ECO:0000313" key="1">
    <source>
        <dbReference type="EMBL" id="EGN99497.1"/>
    </source>
</evidence>
<sequence length="198" mass="23592">MFFNRKPKAPAVPADWPSPYHNKCNQPNCRYPNPPQAAKGVYICKGVPGGFFCEGTYKVSNVKAQEATLYYKEISRRTAEAALRSEEERKRREVDWKRSEMAKRRRGKEEQEERLREERVRQGYGQRVHVLGGVEIRQVKQHVRPDPRSGAVHRPSQAQIEEEYITDRKMMQMYPERRIRPRCLKRYREHVKYFSRPK</sequence>
<dbReference type="HOGENOM" id="CLU_1497101_0_0_1"/>
<proteinExistence type="predicted"/>
<dbReference type="EMBL" id="GL945480">
    <property type="protein sequence ID" value="EGN99497.1"/>
    <property type="molecule type" value="Genomic_DNA"/>
</dbReference>
<evidence type="ECO:0000313" key="2">
    <source>
        <dbReference type="Proteomes" id="UP000008063"/>
    </source>
</evidence>
<dbReference type="OrthoDB" id="2621733at2759"/>
<dbReference type="Proteomes" id="UP000008063">
    <property type="component" value="Unassembled WGS sequence"/>
</dbReference>
<dbReference type="AlphaFoldDB" id="F8PXH1"/>
<accession>F8PXH1</accession>
<name>F8PXH1_SERL3</name>
<keyword evidence="2" id="KW-1185">Reference proteome</keyword>